<keyword evidence="13" id="KW-1185">Reference proteome</keyword>
<dbReference type="OrthoDB" id="5298826at2"/>
<keyword evidence="3 10" id="KW-0378">Hydrolase</keyword>
<dbReference type="GO" id="GO:0005524">
    <property type="term" value="F:ATP binding"/>
    <property type="evidence" value="ECO:0007669"/>
    <property type="project" value="UniProtKB-UniRule"/>
</dbReference>
<feature type="binding site" evidence="10">
    <location>
        <begin position="203"/>
        <end position="210"/>
    </location>
    <ligand>
        <name>ATP</name>
        <dbReference type="ChEBI" id="CHEBI:30616"/>
    </ligand>
</feature>
<keyword evidence="2 10" id="KW-0547">Nucleotide-binding</keyword>
<dbReference type="GO" id="GO:0000725">
    <property type="term" value="P:recombinational repair"/>
    <property type="evidence" value="ECO:0007669"/>
    <property type="project" value="TreeGrafter"/>
</dbReference>
<evidence type="ECO:0000256" key="8">
    <source>
        <dbReference type="ARBA" id="ARBA00034808"/>
    </source>
</evidence>
<keyword evidence="5 10" id="KW-0067">ATP-binding</keyword>
<dbReference type="PROSITE" id="PS51198">
    <property type="entry name" value="UVRD_HELICASE_ATP_BIND"/>
    <property type="match status" value="1"/>
</dbReference>
<evidence type="ECO:0000256" key="9">
    <source>
        <dbReference type="ARBA" id="ARBA00048988"/>
    </source>
</evidence>
<evidence type="ECO:0000256" key="10">
    <source>
        <dbReference type="PROSITE-ProRule" id="PRU00560"/>
    </source>
</evidence>
<dbReference type="InterPro" id="IPR014016">
    <property type="entry name" value="UvrD-like_ATP-bd"/>
</dbReference>
<evidence type="ECO:0000256" key="5">
    <source>
        <dbReference type="ARBA" id="ARBA00022840"/>
    </source>
</evidence>
<dbReference type="CDD" id="cd17932">
    <property type="entry name" value="DEXQc_UvrD"/>
    <property type="match status" value="1"/>
</dbReference>
<evidence type="ECO:0000256" key="2">
    <source>
        <dbReference type="ARBA" id="ARBA00022741"/>
    </source>
</evidence>
<evidence type="ECO:0000256" key="7">
    <source>
        <dbReference type="ARBA" id="ARBA00034617"/>
    </source>
</evidence>
<dbReference type="GO" id="GO:0003677">
    <property type="term" value="F:DNA binding"/>
    <property type="evidence" value="ECO:0007669"/>
    <property type="project" value="InterPro"/>
</dbReference>
<proteinExistence type="inferred from homology"/>
<evidence type="ECO:0000259" key="11">
    <source>
        <dbReference type="PROSITE" id="PS51198"/>
    </source>
</evidence>
<dbReference type="PANTHER" id="PTHR11070">
    <property type="entry name" value="UVRD / RECB / PCRA DNA HELICASE FAMILY MEMBER"/>
    <property type="match status" value="1"/>
</dbReference>
<sequence>MQLTRHWISKFFIKNHVSLSIDAQGIQIDNIHINWLEMSISPNINKGLFFNSIEFQTNKSKYNFNWLSKKTARSALKITRQYWAQLHQTRLHSLVKKQKIEINKSYLRKGTWLTFQQQALTELNRWPLIIDIYHFEDTIKKSLKFLRHISSWNEKQLGTFQSKYINNQREKYRDYFNCLESNPLTDKQQIACITNEQNNLILAGAGTGKTSTMIGRVGYLLKSNQATTSEFLLLAFGSHAAEEMKLRVSNKLKTNSIKICTFHALGLYIIKSVESKSPNVTNMAKNEQVKLDWIHTQLTKLLAQENYKTKAQYYFDTYLNAHKNTDFDSKKHELAKLLNQLLGLYKLALFNVNSLQSRLTQQNKAQITIELELLSPIYQLYQQYLVDNNEIDFEDMIIKSIKYIKNQQFKSPWRHILVDEFQDISEPRAQLIKALREQVVDGTLFCVGDDWQAIYRFTGADVSLTTRFDTYFGTTKTTSLDKTFRFNNSISDIATQFVMQNPEQLNKKMLTHIHTKQPKVSLYHGDNNTRLHSILSTINNTSKESKSIYILARYKYLLPNTTTINQLNNTYKKLNINALTFHASKGKEADKVIIIGLKNGKSGFPAQKKISPLLDSLLPKNESYRYAEERRLFYVAMTRAKHQVHLIFDTHKPSIFITELIDNNYAIEYNEISTEPLKEVI</sequence>
<organism evidence="12 13">
    <name type="scientific">Pseudoalteromonas denitrificans DSM 6059</name>
    <dbReference type="NCBI Taxonomy" id="1123010"/>
    <lineage>
        <taxon>Bacteria</taxon>
        <taxon>Pseudomonadati</taxon>
        <taxon>Pseudomonadota</taxon>
        <taxon>Gammaproteobacteria</taxon>
        <taxon>Alteromonadales</taxon>
        <taxon>Pseudoalteromonadaceae</taxon>
        <taxon>Pseudoalteromonas</taxon>
    </lineage>
</organism>
<dbReference type="EMBL" id="FOLO01000016">
    <property type="protein sequence ID" value="SFC71839.1"/>
    <property type="molecule type" value="Genomic_DNA"/>
</dbReference>
<dbReference type="FunFam" id="3.40.50.300:FF:000975">
    <property type="entry name" value="DNA helicase"/>
    <property type="match status" value="1"/>
</dbReference>
<dbReference type="STRING" id="1123010.SAMN02745724_02356"/>
<dbReference type="Gene3D" id="1.10.10.160">
    <property type="match status" value="1"/>
</dbReference>
<evidence type="ECO:0000256" key="6">
    <source>
        <dbReference type="ARBA" id="ARBA00023235"/>
    </source>
</evidence>
<reference evidence="12 13" key="1">
    <citation type="submission" date="2016-10" db="EMBL/GenBank/DDBJ databases">
        <authorList>
            <person name="de Groot N.N."/>
        </authorList>
    </citation>
    <scope>NUCLEOTIDE SEQUENCE [LARGE SCALE GENOMIC DNA]</scope>
    <source>
        <strain evidence="12 13">DSM 6059</strain>
    </source>
</reference>
<dbReference type="GO" id="GO:0016887">
    <property type="term" value="F:ATP hydrolysis activity"/>
    <property type="evidence" value="ECO:0007669"/>
    <property type="project" value="RHEA"/>
</dbReference>
<evidence type="ECO:0000256" key="4">
    <source>
        <dbReference type="ARBA" id="ARBA00022806"/>
    </source>
</evidence>
<dbReference type="PANTHER" id="PTHR11070:SF63">
    <property type="entry name" value="DNA HELICASE IV"/>
    <property type="match status" value="1"/>
</dbReference>
<comment type="similarity">
    <text evidence="1">Belongs to the helicase family. UvrD subfamily.</text>
</comment>
<dbReference type="Pfam" id="PF13361">
    <property type="entry name" value="UvrD_C"/>
    <property type="match status" value="1"/>
</dbReference>
<evidence type="ECO:0000256" key="3">
    <source>
        <dbReference type="ARBA" id="ARBA00022801"/>
    </source>
</evidence>
<dbReference type="Pfam" id="PF00580">
    <property type="entry name" value="UvrD-helicase"/>
    <property type="match status" value="1"/>
</dbReference>
<dbReference type="GO" id="GO:0043138">
    <property type="term" value="F:3'-5' DNA helicase activity"/>
    <property type="evidence" value="ECO:0007669"/>
    <property type="project" value="UniProtKB-EC"/>
</dbReference>
<evidence type="ECO:0000313" key="13">
    <source>
        <dbReference type="Proteomes" id="UP000198862"/>
    </source>
</evidence>
<keyword evidence="4 10" id="KW-0347">Helicase</keyword>
<protein>
    <recommendedName>
        <fullName evidence="8">DNA 3'-5' helicase</fullName>
        <ecNumber evidence="8">5.6.2.4</ecNumber>
    </recommendedName>
</protein>
<comment type="catalytic activity">
    <reaction evidence="9">
        <text>ATP + H2O = ADP + phosphate + H(+)</text>
        <dbReference type="Rhea" id="RHEA:13065"/>
        <dbReference type="ChEBI" id="CHEBI:15377"/>
        <dbReference type="ChEBI" id="CHEBI:15378"/>
        <dbReference type="ChEBI" id="CHEBI:30616"/>
        <dbReference type="ChEBI" id="CHEBI:43474"/>
        <dbReference type="ChEBI" id="CHEBI:456216"/>
        <dbReference type="EC" id="5.6.2.4"/>
    </reaction>
</comment>
<comment type="catalytic activity">
    <reaction evidence="7">
        <text>Couples ATP hydrolysis with the unwinding of duplex DNA by translocating in the 3'-5' direction.</text>
        <dbReference type="EC" id="5.6.2.4"/>
    </reaction>
</comment>
<dbReference type="InterPro" id="IPR000212">
    <property type="entry name" value="DNA_helicase_UvrD/REP"/>
</dbReference>
<feature type="domain" description="UvrD-like helicase ATP-binding" evidence="11">
    <location>
        <begin position="182"/>
        <end position="487"/>
    </location>
</feature>
<dbReference type="InterPro" id="IPR027417">
    <property type="entry name" value="P-loop_NTPase"/>
</dbReference>
<dbReference type="GO" id="GO:0005829">
    <property type="term" value="C:cytosol"/>
    <property type="evidence" value="ECO:0007669"/>
    <property type="project" value="TreeGrafter"/>
</dbReference>
<keyword evidence="6" id="KW-0413">Isomerase</keyword>
<dbReference type="InterPro" id="IPR014017">
    <property type="entry name" value="DNA_helicase_UvrD-like_C"/>
</dbReference>
<accession>A0A1I1LFM8</accession>
<dbReference type="NCBIfam" id="NF008276">
    <property type="entry name" value="PRK11054.1"/>
    <property type="match status" value="1"/>
</dbReference>
<dbReference type="AlphaFoldDB" id="A0A1I1LFM8"/>
<name>A0A1I1LFM8_9GAMM</name>
<dbReference type="SUPFAM" id="SSF52540">
    <property type="entry name" value="P-loop containing nucleoside triphosphate hydrolases"/>
    <property type="match status" value="1"/>
</dbReference>
<evidence type="ECO:0000256" key="1">
    <source>
        <dbReference type="ARBA" id="ARBA00009922"/>
    </source>
</evidence>
<dbReference type="Proteomes" id="UP000198862">
    <property type="component" value="Unassembled WGS sequence"/>
</dbReference>
<gene>
    <name evidence="12" type="ORF">SAMN02745724_02356</name>
</gene>
<evidence type="ECO:0000313" key="12">
    <source>
        <dbReference type="EMBL" id="SFC71839.1"/>
    </source>
</evidence>
<dbReference type="EC" id="5.6.2.4" evidence="8"/>
<dbReference type="InterPro" id="IPR013986">
    <property type="entry name" value="DExx_box_DNA_helicase_dom_sf"/>
</dbReference>
<dbReference type="RefSeq" id="WP_091983905.1">
    <property type="nucleotide sequence ID" value="NZ_FOLO01000016.1"/>
</dbReference>
<dbReference type="Gene3D" id="3.40.50.300">
    <property type="entry name" value="P-loop containing nucleotide triphosphate hydrolases"/>
    <property type="match status" value="2"/>
</dbReference>